<feature type="transmembrane region" description="Helical" evidence="5">
    <location>
        <begin position="6"/>
        <end position="25"/>
    </location>
</feature>
<keyword evidence="3 5" id="KW-1133">Transmembrane helix</keyword>
<dbReference type="AlphaFoldDB" id="A0A2X2BNT0"/>
<keyword evidence="4 5" id="KW-0472">Membrane</keyword>
<accession>A0A2X2BNT0</accession>
<gene>
    <name evidence="6" type="primary">cvpA_1</name>
    <name evidence="6" type="ORF">NCTC10975_01907</name>
</gene>
<comment type="subcellular location">
    <subcellularLocation>
        <location evidence="1">Membrane</location>
        <topology evidence="1">Multi-pass membrane protein</topology>
    </subcellularLocation>
</comment>
<dbReference type="PANTHER" id="PTHR36926:SF1">
    <property type="entry name" value="COLICIN V PRODUCTION PROTEIN"/>
    <property type="match status" value="1"/>
</dbReference>
<evidence type="ECO:0000256" key="2">
    <source>
        <dbReference type="ARBA" id="ARBA00022692"/>
    </source>
</evidence>
<dbReference type="EMBL" id="UAUE01000012">
    <property type="protein sequence ID" value="SPY96198.1"/>
    <property type="molecule type" value="Genomic_DNA"/>
</dbReference>
<feature type="transmembrane region" description="Helical" evidence="5">
    <location>
        <begin position="32"/>
        <end position="53"/>
    </location>
</feature>
<dbReference type="InterPro" id="IPR003825">
    <property type="entry name" value="Colicin-V_CvpA"/>
</dbReference>
<dbReference type="GO" id="GO:0016020">
    <property type="term" value="C:membrane"/>
    <property type="evidence" value="ECO:0007669"/>
    <property type="project" value="UniProtKB-SubCell"/>
</dbReference>
<protein>
    <submittedName>
        <fullName evidence="6">Colicin V production protein</fullName>
    </submittedName>
</protein>
<evidence type="ECO:0000256" key="3">
    <source>
        <dbReference type="ARBA" id="ARBA00022989"/>
    </source>
</evidence>
<proteinExistence type="predicted"/>
<evidence type="ECO:0000313" key="7">
    <source>
        <dbReference type="Proteomes" id="UP000251485"/>
    </source>
</evidence>
<dbReference type="Proteomes" id="UP000251485">
    <property type="component" value="Unassembled WGS sequence"/>
</dbReference>
<evidence type="ECO:0000313" key="6">
    <source>
        <dbReference type="EMBL" id="SPY96198.1"/>
    </source>
</evidence>
<dbReference type="InterPro" id="IPR052719">
    <property type="entry name" value="CvpA-like"/>
</dbReference>
<dbReference type="GO" id="GO:0009403">
    <property type="term" value="P:toxin biosynthetic process"/>
    <property type="evidence" value="ECO:0007669"/>
    <property type="project" value="InterPro"/>
</dbReference>
<organism evidence="6 7">
    <name type="scientific">Proteus mirabilis</name>
    <dbReference type="NCBI Taxonomy" id="584"/>
    <lineage>
        <taxon>Bacteria</taxon>
        <taxon>Pseudomonadati</taxon>
        <taxon>Pseudomonadota</taxon>
        <taxon>Gammaproteobacteria</taxon>
        <taxon>Enterobacterales</taxon>
        <taxon>Morganellaceae</taxon>
        <taxon>Proteus</taxon>
    </lineage>
</organism>
<keyword evidence="2 5" id="KW-0812">Transmembrane</keyword>
<sequence length="55" mass="6124">MVWIDYAIIAIIGFSALVSLIRGFVREALSLITWGCGFFCCKSVLSLSSRLFYSV</sequence>
<reference evidence="6 7" key="1">
    <citation type="submission" date="2018-06" db="EMBL/GenBank/DDBJ databases">
        <authorList>
            <consortium name="Pathogen Informatics"/>
            <person name="Doyle S."/>
        </authorList>
    </citation>
    <scope>NUCLEOTIDE SEQUENCE [LARGE SCALE GENOMIC DNA]</scope>
    <source>
        <strain evidence="6 7">NCTC10975</strain>
    </source>
</reference>
<dbReference type="Pfam" id="PF02674">
    <property type="entry name" value="Colicin_V"/>
    <property type="match status" value="1"/>
</dbReference>
<evidence type="ECO:0000256" key="5">
    <source>
        <dbReference type="SAM" id="Phobius"/>
    </source>
</evidence>
<name>A0A2X2BNT0_PROMI</name>
<dbReference type="PANTHER" id="PTHR36926">
    <property type="entry name" value="COLICIN V PRODUCTION PROTEIN"/>
    <property type="match status" value="1"/>
</dbReference>
<evidence type="ECO:0000256" key="1">
    <source>
        <dbReference type="ARBA" id="ARBA00004141"/>
    </source>
</evidence>
<evidence type="ECO:0000256" key="4">
    <source>
        <dbReference type="ARBA" id="ARBA00023136"/>
    </source>
</evidence>